<evidence type="ECO:0000313" key="2">
    <source>
        <dbReference type="EMBL" id="KAK3708476.1"/>
    </source>
</evidence>
<comment type="caution">
    <text evidence="2">The sequence shown here is derived from an EMBL/GenBank/DDBJ whole genome shotgun (WGS) entry which is preliminary data.</text>
</comment>
<dbReference type="EMBL" id="JAWDGP010007694">
    <property type="protein sequence ID" value="KAK3708476.1"/>
    <property type="molecule type" value="Genomic_DNA"/>
</dbReference>
<gene>
    <name evidence="2" type="ORF">RRG08_053058</name>
</gene>
<keyword evidence="1" id="KW-1133">Transmembrane helix</keyword>
<dbReference type="Proteomes" id="UP001283361">
    <property type="component" value="Unassembled WGS sequence"/>
</dbReference>
<feature type="transmembrane region" description="Helical" evidence="1">
    <location>
        <begin position="39"/>
        <end position="61"/>
    </location>
</feature>
<accession>A0AAE0XTE8</accession>
<sequence>MVPEWKHGAGDGGRDIAPMKDMNVSELAQSLSLQHSACFMGLGGSASSAVSLTSGALYTFLKSLSLRPRQLARPL</sequence>
<keyword evidence="1" id="KW-0472">Membrane</keyword>
<keyword evidence="1" id="KW-0812">Transmembrane</keyword>
<reference evidence="2" key="1">
    <citation type="journal article" date="2023" name="G3 (Bethesda)">
        <title>A reference genome for the long-term kleptoplast-retaining sea slug Elysia crispata morphotype clarki.</title>
        <authorList>
            <person name="Eastman K.E."/>
            <person name="Pendleton A.L."/>
            <person name="Shaikh M.A."/>
            <person name="Suttiyut T."/>
            <person name="Ogas R."/>
            <person name="Tomko P."/>
            <person name="Gavelis G."/>
            <person name="Widhalm J.R."/>
            <person name="Wisecaver J.H."/>
        </authorList>
    </citation>
    <scope>NUCLEOTIDE SEQUENCE</scope>
    <source>
        <strain evidence="2">ECLA1</strain>
    </source>
</reference>
<name>A0AAE0XTE8_9GAST</name>
<evidence type="ECO:0000256" key="1">
    <source>
        <dbReference type="SAM" id="Phobius"/>
    </source>
</evidence>
<protein>
    <submittedName>
        <fullName evidence="2">Uncharacterized protein</fullName>
    </submittedName>
</protein>
<organism evidence="2 3">
    <name type="scientific">Elysia crispata</name>
    <name type="common">lettuce slug</name>
    <dbReference type="NCBI Taxonomy" id="231223"/>
    <lineage>
        <taxon>Eukaryota</taxon>
        <taxon>Metazoa</taxon>
        <taxon>Spiralia</taxon>
        <taxon>Lophotrochozoa</taxon>
        <taxon>Mollusca</taxon>
        <taxon>Gastropoda</taxon>
        <taxon>Heterobranchia</taxon>
        <taxon>Euthyneura</taxon>
        <taxon>Panpulmonata</taxon>
        <taxon>Sacoglossa</taxon>
        <taxon>Placobranchoidea</taxon>
        <taxon>Plakobranchidae</taxon>
        <taxon>Elysia</taxon>
    </lineage>
</organism>
<evidence type="ECO:0000313" key="3">
    <source>
        <dbReference type="Proteomes" id="UP001283361"/>
    </source>
</evidence>
<dbReference type="AlphaFoldDB" id="A0AAE0XTE8"/>
<proteinExistence type="predicted"/>
<keyword evidence="3" id="KW-1185">Reference proteome</keyword>